<accession>A0ACD5WXN4</accession>
<proteinExistence type="predicted"/>
<evidence type="ECO:0000313" key="1">
    <source>
        <dbReference type="EnsemblPlants" id="AVESA.00010b.r2.4CG1295490.2.CDS"/>
    </source>
</evidence>
<name>A0ACD5WXN4_AVESA</name>
<sequence length="397" mass="44614">MMAQTHESQRQNNPQTDRRQPARTEGERESGNRQQRAAMAMPTFHLAPDLPPVSRLCFGTMTMGEQSGPPESLRLLDTAFDAGVNFFDSAEMYPVPQRGETHGRSEELVGRWLRSRRNRRDSVVLATKVAGPSGQMTWIRGGPTALDSPNITEAIDSSLRRLGVDYIDLYQIHWPDRYVPMFGETEYDPSHQYASVPMEEQLEALGKGIDAGKIMYICLSNETPYGLMKFLELSRDFQLRSKILTVQNSYNLMCRNFDAGLAECCHHERISLLAYSPMAMGILSGKYHSPEDSGAPDARMNLFKGRYSEGESRYDLQNPKLESVVKEYKRISAKYGISPAMLAIAFVLSHSLVGSAVFGATKLWQLDEVLQATKIHLCEEIVAEINNVHARYPNPCP</sequence>
<keyword evidence="2" id="KW-1185">Reference proteome</keyword>
<dbReference type="EnsemblPlants" id="AVESA.00010b.r2.4CG1295490.2">
    <property type="protein sequence ID" value="AVESA.00010b.r2.4CG1295490.2.CDS"/>
    <property type="gene ID" value="AVESA.00010b.r2.4CG1295490"/>
</dbReference>
<reference evidence="1" key="1">
    <citation type="submission" date="2021-05" db="EMBL/GenBank/DDBJ databases">
        <authorList>
            <person name="Scholz U."/>
            <person name="Mascher M."/>
            <person name="Fiebig A."/>
        </authorList>
    </citation>
    <scope>NUCLEOTIDE SEQUENCE [LARGE SCALE GENOMIC DNA]</scope>
</reference>
<dbReference type="Proteomes" id="UP001732700">
    <property type="component" value="Chromosome 4C"/>
</dbReference>
<organism evidence="1 2">
    <name type="scientific">Avena sativa</name>
    <name type="common">Oat</name>
    <dbReference type="NCBI Taxonomy" id="4498"/>
    <lineage>
        <taxon>Eukaryota</taxon>
        <taxon>Viridiplantae</taxon>
        <taxon>Streptophyta</taxon>
        <taxon>Embryophyta</taxon>
        <taxon>Tracheophyta</taxon>
        <taxon>Spermatophyta</taxon>
        <taxon>Magnoliopsida</taxon>
        <taxon>Liliopsida</taxon>
        <taxon>Poales</taxon>
        <taxon>Poaceae</taxon>
        <taxon>BOP clade</taxon>
        <taxon>Pooideae</taxon>
        <taxon>Poodae</taxon>
        <taxon>Poeae</taxon>
        <taxon>Poeae Chloroplast Group 1 (Aveneae type)</taxon>
        <taxon>Aveninae</taxon>
        <taxon>Avena</taxon>
    </lineage>
</organism>
<evidence type="ECO:0000313" key="2">
    <source>
        <dbReference type="Proteomes" id="UP001732700"/>
    </source>
</evidence>
<reference evidence="1" key="2">
    <citation type="submission" date="2025-09" db="UniProtKB">
        <authorList>
            <consortium name="EnsemblPlants"/>
        </authorList>
    </citation>
    <scope>IDENTIFICATION</scope>
</reference>
<protein>
    <submittedName>
        <fullName evidence="1">Uncharacterized protein</fullName>
    </submittedName>
</protein>